<dbReference type="EMBL" id="DXHU01000013">
    <property type="protein sequence ID" value="HIV98744.1"/>
    <property type="molecule type" value="Genomic_DNA"/>
</dbReference>
<evidence type="ECO:0000313" key="1">
    <source>
        <dbReference type="EMBL" id="HIV98744.1"/>
    </source>
</evidence>
<gene>
    <name evidence="1" type="ORF">IAB12_03060</name>
</gene>
<name>A0A9D1TMJ3_9SPIO</name>
<dbReference type="AlphaFoldDB" id="A0A9D1TMJ3"/>
<dbReference type="Proteomes" id="UP000823936">
    <property type="component" value="Unassembled WGS sequence"/>
</dbReference>
<accession>A0A9D1TMJ3</accession>
<organism evidence="1 2">
    <name type="scientific">Candidatus Ornithospirochaeta avicola</name>
    <dbReference type="NCBI Taxonomy" id="2840896"/>
    <lineage>
        <taxon>Bacteria</taxon>
        <taxon>Pseudomonadati</taxon>
        <taxon>Spirochaetota</taxon>
        <taxon>Spirochaetia</taxon>
        <taxon>Spirochaetales</taxon>
        <taxon>Spirochaetaceae</taxon>
        <taxon>Spirochaetaceae incertae sedis</taxon>
        <taxon>Candidatus Ornithospirochaeta</taxon>
    </lineage>
</organism>
<reference evidence="1" key="1">
    <citation type="journal article" date="2021" name="PeerJ">
        <title>Extensive microbial diversity within the chicken gut microbiome revealed by metagenomics and culture.</title>
        <authorList>
            <person name="Gilroy R."/>
            <person name="Ravi A."/>
            <person name="Getino M."/>
            <person name="Pursley I."/>
            <person name="Horton D.L."/>
            <person name="Alikhan N.F."/>
            <person name="Baker D."/>
            <person name="Gharbi K."/>
            <person name="Hall N."/>
            <person name="Watson M."/>
            <person name="Adriaenssens E.M."/>
            <person name="Foster-Nyarko E."/>
            <person name="Jarju S."/>
            <person name="Secka A."/>
            <person name="Antonio M."/>
            <person name="Oren A."/>
            <person name="Chaudhuri R.R."/>
            <person name="La Ragione R."/>
            <person name="Hildebrand F."/>
            <person name="Pallen M.J."/>
        </authorList>
    </citation>
    <scope>NUCLEOTIDE SEQUENCE</scope>
    <source>
        <strain evidence="1">Gambia11-129</strain>
    </source>
</reference>
<comment type="caution">
    <text evidence="1">The sequence shown here is derived from an EMBL/GenBank/DDBJ whole genome shotgun (WGS) entry which is preliminary data.</text>
</comment>
<evidence type="ECO:0000313" key="2">
    <source>
        <dbReference type="Proteomes" id="UP000823936"/>
    </source>
</evidence>
<proteinExistence type="predicted"/>
<protein>
    <submittedName>
        <fullName evidence="1">Uncharacterized protein</fullName>
    </submittedName>
</protein>
<sequence length="57" mass="6916">MKQGKKEKQKIEKFEIIKDDSEGNPTGFYERHDEDEKYRLFYGTHFVSPCIQYLNKQ</sequence>
<reference evidence="1" key="2">
    <citation type="submission" date="2021-04" db="EMBL/GenBank/DDBJ databases">
        <authorList>
            <person name="Gilroy R."/>
        </authorList>
    </citation>
    <scope>NUCLEOTIDE SEQUENCE</scope>
    <source>
        <strain evidence="1">Gambia11-129</strain>
    </source>
</reference>